<evidence type="ECO:0000313" key="4">
    <source>
        <dbReference type="EMBL" id="AHY48413.1"/>
    </source>
</evidence>
<geneLocation type="plasmid" evidence="4">
    <name>3</name>
</geneLocation>
<gene>
    <name evidence="4" type="ORF">RradSPS_3130</name>
    <name evidence="5" type="ORF">SIL72_16415</name>
</gene>
<feature type="transmembrane region" description="Helical" evidence="2">
    <location>
        <begin position="175"/>
        <end position="196"/>
    </location>
</feature>
<evidence type="ECO:0000256" key="2">
    <source>
        <dbReference type="SAM" id="Phobius"/>
    </source>
</evidence>
<evidence type="ECO:0000313" key="6">
    <source>
        <dbReference type="Proteomes" id="UP000025229"/>
    </source>
</evidence>
<keyword evidence="6" id="KW-1185">Reference proteome</keyword>
<evidence type="ECO:0000313" key="5">
    <source>
        <dbReference type="EMBL" id="MDX5895615.1"/>
    </source>
</evidence>
<keyword evidence="3" id="KW-0732">Signal</keyword>
<protein>
    <recommendedName>
        <fullName evidence="7">Gram-positive cocci surface proteins LPxTG domain-containing protein</fullName>
    </recommendedName>
</protein>
<evidence type="ECO:0000256" key="3">
    <source>
        <dbReference type="SAM" id="SignalP"/>
    </source>
</evidence>
<name>A0A023X7U9_RUBRA</name>
<keyword evidence="2" id="KW-1133">Transmembrane helix</keyword>
<feature type="signal peptide" evidence="3">
    <location>
        <begin position="1"/>
        <end position="28"/>
    </location>
</feature>
<dbReference type="RefSeq" id="WP_051590091.1">
    <property type="nucleotide sequence ID" value="NZ_CP007517.1"/>
</dbReference>
<dbReference type="EMBL" id="CP007517">
    <property type="protein sequence ID" value="AHY48413.1"/>
    <property type="molecule type" value="Genomic_DNA"/>
</dbReference>
<feature type="chain" id="PRO_5001527450" description="Gram-positive cocci surface proteins LPxTG domain-containing protein" evidence="3">
    <location>
        <begin position="29"/>
        <end position="200"/>
    </location>
</feature>
<accession>A0A023X7U9</accession>
<dbReference type="HOGENOM" id="CLU_1365357_0_0_11"/>
<dbReference type="Proteomes" id="UP000025229">
    <property type="component" value="Plasmid 3"/>
</dbReference>
<keyword evidence="4" id="KW-0614">Plasmid</keyword>
<reference evidence="4 6" key="1">
    <citation type="submission" date="2014-03" db="EMBL/GenBank/DDBJ databases">
        <title>Complete genome sequence of the Radio-Resistant Rubrobacter radiotolerans RSPS-4.</title>
        <authorList>
            <person name="Egas C.C."/>
            <person name="Barroso C.C."/>
            <person name="Froufe H.J.C."/>
            <person name="Pacheco J.J."/>
            <person name="Albuquerque L.L."/>
            <person name="da Costa M.M.S."/>
        </authorList>
    </citation>
    <scope>NUCLEOTIDE SEQUENCE [LARGE SCALE GENOMIC DNA]</scope>
    <source>
        <strain evidence="4 6">RSPS-4</strain>
        <plasmid evidence="4 6">3</plasmid>
    </source>
</reference>
<dbReference type="KEGG" id="rrd:RradSPS_3130"/>
<feature type="compositionally biased region" description="Gly residues" evidence="1">
    <location>
        <begin position="104"/>
        <end position="116"/>
    </location>
</feature>
<reference evidence="5" key="2">
    <citation type="submission" date="2023-11" db="EMBL/GenBank/DDBJ databases">
        <title>MicrobeMod: A computational toolkit for identifying prokaryotic methylation and restriction-modification with nanopore sequencing.</title>
        <authorList>
            <person name="Crits-Christoph A."/>
            <person name="Kang S.C."/>
            <person name="Lee H."/>
            <person name="Ostrov N."/>
        </authorList>
    </citation>
    <scope>NUCLEOTIDE SEQUENCE</scope>
    <source>
        <strain evidence="5">ATCC 51242</strain>
    </source>
</reference>
<dbReference type="PATRIC" id="fig|42256.3.peg.3170"/>
<proteinExistence type="predicted"/>
<keyword evidence="2" id="KW-0812">Transmembrane</keyword>
<sequence>MMRLWVRTAFVLCVASLALVLSGGKVLAQEEQPTGDQYSPEESVPSWCQYDNVEGVVSCVGGVSGVVASAATDSRESGAVLGADSSADKPEGSSGGAERSSRGGTAGQGVSGGGTPTGDVERRLASASTEPARTGAAEGGNGEYGASGLTASDVAEGSAPPSTALSELPDTGGPLLWPALLLACGAGLLALGARIVRARD</sequence>
<organism evidence="4 6">
    <name type="scientific">Rubrobacter radiotolerans</name>
    <name type="common">Arthrobacter radiotolerans</name>
    <dbReference type="NCBI Taxonomy" id="42256"/>
    <lineage>
        <taxon>Bacteria</taxon>
        <taxon>Bacillati</taxon>
        <taxon>Actinomycetota</taxon>
        <taxon>Rubrobacteria</taxon>
        <taxon>Rubrobacterales</taxon>
        <taxon>Rubrobacteraceae</taxon>
        <taxon>Rubrobacter</taxon>
    </lineage>
</organism>
<dbReference type="Proteomes" id="UP001281130">
    <property type="component" value="Unassembled WGS sequence"/>
</dbReference>
<evidence type="ECO:0000256" key="1">
    <source>
        <dbReference type="SAM" id="MobiDB-lite"/>
    </source>
</evidence>
<dbReference type="EMBL" id="JAWXXX010000004">
    <property type="protein sequence ID" value="MDX5895615.1"/>
    <property type="molecule type" value="Genomic_DNA"/>
</dbReference>
<evidence type="ECO:0008006" key="7">
    <source>
        <dbReference type="Google" id="ProtNLM"/>
    </source>
</evidence>
<dbReference type="AlphaFoldDB" id="A0A023X7U9"/>
<feature type="region of interest" description="Disordered" evidence="1">
    <location>
        <begin position="73"/>
        <end position="165"/>
    </location>
</feature>
<keyword evidence="2" id="KW-0472">Membrane</keyword>